<dbReference type="STRING" id="1778.A9W97_09765"/>
<sequence length="257" mass="27764">MPIRDDAPLGAPCWIDLTTSDVDRAQDFYGTVFGWTFESAGPDYGGYINAAKEGRAVAGLMANNPEWQAPDNWATYFHTADIDAAVSAITAAGGSGCMQPMEVPDKGFMAVATDPSGAAFGLWQPLQHRGFEVTGEAGVPVWHQLTTHDYRAAVDFYREVFGWRTEQVGDTDEFRYTTGWFGDQQLLGVMDGAGFLPEGVPSQWNIFFGAENVDKTLQVITDNGGAVLREAEDTPYGRLAAAADPTGVAFNLSSLQD</sequence>
<dbReference type="SUPFAM" id="SSF54593">
    <property type="entry name" value="Glyoxalase/Bleomycin resistance protein/Dihydroxybiphenyl dioxygenase"/>
    <property type="match status" value="2"/>
</dbReference>
<dbReference type="Gene3D" id="3.10.180.10">
    <property type="entry name" value="2,3-Dihydroxybiphenyl 1,2-Dioxygenase, domain 1"/>
    <property type="match status" value="2"/>
</dbReference>
<dbReference type="RefSeq" id="WP_055581734.1">
    <property type="nucleotide sequence ID" value="NZ_LKTM01000381.1"/>
</dbReference>
<protein>
    <submittedName>
        <fullName evidence="2">Hydroxylase</fullName>
    </submittedName>
</protein>
<dbReference type="Proteomes" id="UP000051677">
    <property type="component" value="Unassembled WGS sequence"/>
</dbReference>
<dbReference type="CDD" id="cd07247">
    <property type="entry name" value="SgaA_N_like"/>
    <property type="match status" value="2"/>
</dbReference>
<reference evidence="2 3" key="1">
    <citation type="submission" date="2015-10" db="EMBL/GenBank/DDBJ databases">
        <title>Mycobacterium gordonae draft genome assembly.</title>
        <authorList>
            <person name="Ustinova V."/>
            <person name="Smirnova T."/>
            <person name="Blagodatskikh K."/>
            <person name="Varlamov D."/>
            <person name="Larionova E."/>
            <person name="Chernousova L."/>
        </authorList>
    </citation>
    <scope>NUCLEOTIDE SEQUENCE [LARGE SCALE GENOMIC DNA]</scope>
    <source>
        <strain evidence="2 3">CTRI 14-8773</strain>
    </source>
</reference>
<feature type="domain" description="VOC" evidence="1">
    <location>
        <begin position="11"/>
        <end position="125"/>
    </location>
</feature>
<accession>A0A0Q2LG46</accession>
<evidence type="ECO:0000259" key="1">
    <source>
        <dbReference type="PROSITE" id="PS51819"/>
    </source>
</evidence>
<dbReference type="PANTHER" id="PTHR33993:SF10">
    <property type="entry name" value="CONSERVED PROTEIN"/>
    <property type="match status" value="1"/>
</dbReference>
<dbReference type="InterPro" id="IPR052164">
    <property type="entry name" value="Anthracycline_SecMetBiosynth"/>
</dbReference>
<dbReference type="Pfam" id="PF00903">
    <property type="entry name" value="Glyoxalase"/>
    <property type="match status" value="2"/>
</dbReference>
<name>A0A0Q2LG46_MYCGO</name>
<dbReference type="PROSITE" id="PS51819">
    <property type="entry name" value="VOC"/>
    <property type="match status" value="2"/>
</dbReference>
<dbReference type="EMBL" id="LKTM01000381">
    <property type="protein sequence ID" value="KQH75321.1"/>
    <property type="molecule type" value="Genomic_DNA"/>
</dbReference>
<proteinExistence type="predicted"/>
<comment type="caution">
    <text evidence="2">The sequence shown here is derived from an EMBL/GenBank/DDBJ whole genome shotgun (WGS) entry which is preliminary data.</text>
</comment>
<evidence type="ECO:0000313" key="3">
    <source>
        <dbReference type="Proteomes" id="UP000051677"/>
    </source>
</evidence>
<evidence type="ECO:0000313" key="2">
    <source>
        <dbReference type="EMBL" id="KQH75321.1"/>
    </source>
</evidence>
<dbReference type="PANTHER" id="PTHR33993">
    <property type="entry name" value="GLYOXALASE-RELATED"/>
    <property type="match status" value="1"/>
</dbReference>
<dbReference type="OrthoDB" id="9793039at2"/>
<dbReference type="InterPro" id="IPR037523">
    <property type="entry name" value="VOC_core"/>
</dbReference>
<feature type="domain" description="VOC" evidence="1">
    <location>
        <begin position="138"/>
        <end position="255"/>
    </location>
</feature>
<organism evidence="2 3">
    <name type="scientific">Mycobacterium gordonae</name>
    <dbReference type="NCBI Taxonomy" id="1778"/>
    <lineage>
        <taxon>Bacteria</taxon>
        <taxon>Bacillati</taxon>
        <taxon>Actinomycetota</taxon>
        <taxon>Actinomycetes</taxon>
        <taxon>Mycobacteriales</taxon>
        <taxon>Mycobacteriaceae</taxon>
        <taxon>Mycobacterium</taxon>
    </lineage>
</organism>
<dbReference type="InterPro" id="IPR029068">
    <property type="entry name" value="Glyas_Bleomycin-R_OHBP_Dase"/>
</dbReference>
<dbReference type="AlphaFoldDB" id="A0A0Q2LG46"/>
<dbReference type="InterPro" id="IPR004360">
    <property type="entry name" value="Glyas_Fos-R_dOase_dom"/>
</dbReference>
<gene>
    <name evidence="2" type="ORF">AO501_29895</name>
</gene>